<dbReference type="CDD" id="cd00827">
    <property type="entry name" value="init_cond_enzymes"/>
    <property type="match status" value="1"/>
</dbReference>
<dbReference type="RefSeq" id="WP_122195417.1">
    <property type="nucleotide sequence ID" value="NZ_JBHSKC010000013.1"/>
</dbReference>
<accession>A0A3M2M0Z2</accession>
<dbReference type="OrthoDB" id="7055207at2"/>
<organism evidence="5 6">
    <name type="scientific">Actinomadura harenae</name>
    <dbReference type="NCBI Taxonomy" id="2483351"/>
    <lineage>
        <taxon>Bacteria</taxon>
        <taxon>Bacillati</taxon>
        <taxon>Actinomycetota</taxon>
        <taxon>Actinomycetes</taxon>
        <taxon>Streptosporangiales</taxon>
        <taxon>Thermomonosporaceae</taxon>
        <taxon>Actinomadura</taxon>
    </lineage>
</organism>
<protein>
    <submittedName>
        <fullName evidence="5">3-oxoacyl-ACP synthase</fullName>
    </submittedName>
</protein>
<comment type="caution">
    <text evidence="5">The sequence shown here is derived from an EMBL/GenBank/DDBJ whole genome shotgun (WGS) entry which is preliminary data.</text>
</comment>
<dbReference type="InterPro" id="IPR013747">
    <property type="entry name" value="ACP_syn_III_C"/>
</dbReference>
<dbReference type="GO" id="GO:0044550">
    <property type="term" value="P:secondary metabolite biosynthetic process"/>
    <property type="evidence" value="ECO:0007669"/>
    <property type="project" value="TreeGrafter"/>
</dbReference>
<evidence type="ECO:0000256" key="2">
    <source>
        <dbReference type="ARBA" id="ARBA00023315"/>
    </source>
</evidence>
<dbReference type="SUPFAM" id="SSF53901">
    <property type="entry name" value="Thiolase-like"/>
    <property type="match status" value="1"/>
</dbReference>
<gene>
    <name evidence="5" type="ORF">EBO15_17275</name>
</gene>
<dbReference type="Gene3D" id="3.40.47.10">
    <property type="match status" value="2"/>
</dbReference>
<dbReference type="InterPro" id="IPR013751">
    <property type="entry name" value="ACP_syn_III_N"/>
</dbReference>
<evidence type="ECO:0000313" key="5">
    <source>
        <dbReference type="EMBL" id="RMI43186.1"/>
    </source>
</evidence>
<dbReference type="EMBL" id="RFFG01000027">
    <property type="protein sequence ID" value="RMI43186.1"/>
    <property type="molecule type" value="Genomic_DNA"/>
</dbReference>
<evidence type="ECO:0000259" key="3">
    <source>
        <dbReference type="Pfam" id="PF08541"/>
    </source>
</evidence>
<proteinExistence type="predicted"/>
<sequence>MRTPDIFVNAVGTFLPELRPAPSADDDTMTGAAVGGDLPAVEMALNASRQALERSGASPDSFDTLLYVEVYHSGPDGWYPHAYLQRHLLGGDMLAATIGQGCNGVFGALELAAGRLGALGGDRSAMIVAADNLDSPLLDRWTALTGYCMGDGATALVLSTVPGFARLRSVTSSTVTELEELHRGKEPLHPSGLVTGQPTDFQARSDAFIGGGGFTDDLILKLIRTTEEVVTRALDEAGIGMEQVTRVAPFHGPWSNLEVYLSPLGLTRDRTTWEYGRAVGHSACDHLLGFDHLLSTGGLRPGDHLLMFGVGPGVNLAAAVIEIVDGAPWR</sequence>
<name>A0A3M2M0Z2_9ACTN</name>
<dbReference type="PANTHER" id="PTHR34069">
    <property type="entry name" value="3-OXOACYL-[ACYL-CARRIER-PROTEIN] SYNTHASE 3"/>
    <property type="match status" value="1"/>
</dbReference>
<dbReference type="GO" id="GO:0006633">
    <property type="term" value="P:fatty acid biosynthetic process"/>
    <property type="evidence" value="ECO:0007669"/>
    <property type="project" value="InterPro"/>
</dbReference>
<dbReference type="Pfam" id="PF08541">
    <property type="entry name" value="ACP_syn_III_C"/>
    <property type="match status" value="1"/>
</dbReference>
<keyword evidence="6" id="KW-1185">Reference proteome</keyword>
<keyword evidence="1" id="KW-0808">Transferase</keyword>
<feature type="domain" description="Beta-ketoacyl-[acyl-carrier-protein] synthase III N-terminal" evidence="4">
    <location>
        <begin position="99"/>
        <end position="161"/>
    </location>
</feature>
<dbReference type="PANTHER" id="PTHR34069:SF2">
    <property type="entry name" value="BETA-KETOACYL-[ACYL-CARRIER-PROTEIN] SYNTHASE III"/>
    <property type="match status" value="1"/>
</dbReference>
<dbReference type="InterPro" id="IPR016039">
    <property type="entry name" value="Thiolase-like"/>
</dbReference>
<dbReference type="GO" id="GO:0004315">
    <property type="term" value="F:3-oxoacyl-[acyl-carrier-protein] synthase activity"/>
    <property type="evidence" value="ECO:0007669"/>
    <property type="project" value="InterPro"/>
</dbReference>
<reference evidence="5 6" key="1">
    <citation type="submission" date="2018-10" db="EMBL/GenBank/DDBJ databases">
        <title>Isolation from soil.</title>
        <authorList>
            <person name="Hu J."/>
        </authorList>
    </citation>
    <scope>NUCLEOTIDE SEQUENCE [LARGE SCALE GENOMIC DNA]</scope>
    <source>
        <strain evidence="5 6">NEAU-Ht49</strain>
    </source>
</reference>
<evidence type="ECO:0000313" key="6">
    <source>
        <dbReference type="Proteomes" id="UP000282674"/>
    </source>
</evidence>
<dbReference type="AlphaFoldDB" id="A0A3M2M0Z2"/>
<evidence type="ECO:0000256" key="1">
    <source>
        <dbReference type="ARBA" id="ARBA00022679"/>
    </source>
</evidence>
<keyword evidence="2" id="KW-0012">Acyltransferase</keyword>
<evidence type="ECO:0000259" key="4">
    <source>
        <dbReference type="Pfam" id="PF08545"/>
    </source>
</evidence>
<dbReference type="Proteomes" id="UP000282674">
    <property type="component" value="Unassembled WGS sequence"/>
</dbReference>
<feature type="domain" description="Beta-ketoacyl-[acyl-carrier-protein] synthase III C-terminal" evidence="3">
    <location>
        <begin position="234"/>
        <end position="323"/>
    </location>
</feature>
<dbReference type="Pfam" id="PF08545">
    <property type="entry name" value="ACP_syn_III"/>
    <property type="match status" value="1"/>
</dbReference>